<dbReference type="GO" id="GO:0051213">
    <property type="term" value="F:dioxygenase activity"/>
    <property type="evidence" value="ECO:0007669"/>
    <property type="project" value="UniProtKB-KW"/>
</dbReference>
<reference evidence="2 3" key="1">
    <citation type="submission" date="2019-12" db="EMBL/GenBank/DDBJ databases">
        <authorList>
            <person name="Kim Y.S."/>
        </authorList>
    </citation>
    <scope>NUCLEOTIDE SEQUENCE [LARGE SCALE GENOMIC DNA]</scope>
    <source>
        <strain evidence="2 3">MMS17-SY077</strain>
    </source>
</reference>
<keyword evidence="1" id="KW-0472">Membrane</keyword>
<gene>
    <name evidence="2" type="ORF">GB864_16070</name>
</gene>
<feature type="transmembrane region" description="Helical" evidence="1">
    <location>
        <begin position="121"/>
        <end position="142"/>
    </location>
</feature>
<proteinExistence type="predicted"/>
<keyword evidence="1" id="KW-1133">Transmembrane helix</keyword>
<evidence type="ECO:0000313" key="2">
    <source>
        <dbReference type="EMBL" id="MWC00063.1"/>
    </source>
</evidence>
<accession>A0A6I4P320</accession>
<keyword evidence="3" id="KW-1185">Reference proteome</keyword>
<protein>
    <submittedName>
        <fullName evidence="2">Aromatic ring-opening dioxygenase LigA</fullName>
    </submittedName>
</protein>
<dbReference type="EMBL" id="WSTA01000098">
    <property type="protein sequence ID" value="MWC00063.1"/>
    <property type="molecule type" value="Genomic_DNA"/>
</dbReference>
<dbReference type="AlphaFoldDB" id="A0A6I4P320"/>
<comment type="caution">
    <text evidence="2">The sequence shown here is derived from an EMBL/GenBank/DDBJ whole genome shotgun (WGS) entry which is preliminary data.</text>
</comment>
<name>A0A6I4P320_9MICO</name>
<keyword evidence="1" id="KW-0812">Transmembrane</keyword>
<dbReference type="RefSeq" id="WP_160426713.1">
    <property type="nucleotide sequence ID" value="NZ_WSTA01000098.1"/>
</dbReference>
<keyword evidence="2" id="KW-0560">Oxidoreductase</keyword>
<evidence type="ECO:0000313" key="3">
    <source>
        <dbReference type="Proteomes" id="UP000438182"/>
    </source>
</evidence>
<sequence length="157" mass="16747">MTESFETGGPVWTKGQARIVRLSGLAGIIGGILLIVVAIVAWVMVTSQLRAEQITIPDDAMAFQGQIVDGPIDAFIQADIINHHALEMTDGKTYAQLDQDDPTRAVVMNASFLRASLFTSVISYGLAAFAAGAGVLFILFGWSMRTIVPPLPKQATA</sequence>
<feature type="transmembrane region" description="Helical" evidence="1">
    <location>
        <begin position="20"/>
        <end position="45"/>
    </location>
</feature>
<keyword evidence="2" id="KW-0223">Dioxygenase</keyword>
<organism evidence="2 3">
    <name type="scientific">Agromyces seonyuensis</name>
    <dbReference type="NCBI Taxonomy" id="2662446"/>
    <lineage>
        <taxon>Bacteria</taxon>
        <taxon>Bacillati</taxon>
        <taxon>Actinomycetota</taxon>
        <taxon>Actinomycetes</taxon>
        <taxon>Micrococcales</taxon>
        <taxon>Microbacteriaceae</taxon>
        <taxon>Agromyces</taxon>
    </lineage>
</organism>
<dbReference type="Proteomes" id="UP000438182">
    <property type="component" value="Unassembled WGS sequence"/>
</dbReference>
<evidence type="ECO:0000256" key="1">
    <source>
        <dbReference type="SAM" id="Phobius"/>
    </source>
</evidence>